<evidence type="ECO:0000259" key="6">
    <source>
        <dbReference type="PROSITE" id="PS51790"/>
    </source>
</evidence>
<reference evidence="7" key="2">
    <citation type="submission" date="2021-01" db="EMBL/GenBank/DDBJ databases">
        <authorList>
            <person name="Schikora-Tamarit M.A."/>
        </authorList>
    </citation>
    <scope>NUCLEOTIDE SEQUENCE</scope>
    <source>
        <strain evidence="7">CBS6075</strain>
    </source>
</reference>
<dbReference type="AlphaFoldDB" id="A0A9P8T4B3"/>
<reference evidence="7" key="1">
    <citation type="journal article" date="2021" name="Open Biol.">
        <title>Shared evolutionary footprints suggest mitochondrial oxidative damage underlies multiple complex I losses in fungi.</title>
        <authorList>
            <person name="Schikora-Tamarit M.A."/>
            <person name="Marcet-Houben M."/>
            <person name="Nosek J."/>
            <person name="Gabaldon T."/>
        </authorList>
    </citation>
    <scope>NUCLEOTIDE SEQUENCE</scope>
    <source>
        <strain evidence="7">CBS6075</strain>
    </source>
</reference>
<gene>
    <name evidence="7" type="ORF">OGAPHI_003753</name>
</gene>
<dbReference type="InterPro" id="IPR011057">
    <property type="entry name" value="Mss4-like_sf"/>
</dbReference>
<keyword evidence="3" id="KW-0479">Metal-binding</keyword>
<dbReference type="GO" id="GO:0046872">
    <property type="term" value="F:metal ion binding"/>
    <property type="evidence" value="ECO:0007669"/>
    <property type="project" value="UniProtKB-KW"/>
</dbReference>
<evidence type="ECO:0000313" key="7">
    <source>
        <dbReference type="EMBL" id="KAH3665566.1"/>
    </source>
</evidence>
<sequence>MPKVQKSEEEWRAILNPAQFAVLRQKGTERPFTGEYTEFKGTGIYTCVACNAPLYESSTKFDSHCGWPSFYEAIPNSIITKEDYTHGMQRIEMMCANCGGHLGHIFKGEGYKTPTDARHCVNSICLKFNPDESNNRAFNVVDRHSNVVKSNCFIGILVKDVVALERGVRLGAVVVGELHDRLSGSLDQRVLFVFHVRLVVLVSEEIQCEVGGREVPCAKKFHSQHVLVELQGNLWILDSDHGVVQSVGNRINFRRLVQSVLDQLDPVSIWIKNERNVLLTSILELLLEINTFGQKILLGLGNVVHRNTQMAEPLVWLRIAVVHLGSGVLQLTKFNNSVSLGKWFPRMRMSSRIKRNKHRIVLRSLQLLHCLHGERVGVPLDRLGEIGDVQASMISKHYAGN</sequence>
<keyword evidence="5" id="KW-0560">Oxidoreductase</keyword>
<dbReference type="RefSeq" id="XP_046060770.1">
    <property type="nucleotide sequence ID" value="XM_046204758.1"/>
</dbReference>
<evidence type="ECO:0000256" key="1">
    <source>
        <dbReference type="ARBA" id="ARBA00001947"/>
    </source>
</evidence>
<evidence type="ECO:0000256" key="2">
    <source>
        <dbReference type="ARBA" id="ARBA00007174"/>
    </source>
</evidence>
<dbReference type="PROSITE" id="PS51790">
    <property type="entry name" value="MSRB"/>
    <property type="match status" value="1"/>
</dbReference>
<keyword evidence="8" id="KW-1185">Reference proteome</keyword>
<dbReference type="NCBIfam" id="TIGR00357">
    <property type="entry name" value="peptide-methionine (R)-S-oxide reductase MsrB"/>
    <property type="match status" value="1"/>
</dbReference>
<dbReference type="GeneID" id="70235718"/>
<dbReference type="EMBL" id="JAEUBE010000295">
    <property type="protein sequence ID" value="KAH3665566.1"/>
    <property type="molecule type" value="Genomic_DNA"/>
</dbReference>
<name>A0A9P8T4B3_9ASCO</name>
<dbReference type="Pfam" id="PF01641">
    <property type="entry name" value="SelR"/>
    <property type="match status" value="1"/>
</dbReference>
<comment type="cofactor">
    <cofactor evidence="1">
        <name>Zn(2+)</name>
        <dbReference type="ChEBI" id="CHEBI:29105"/>
    </cofactor>
</comment>
<dbReference type="FunFam" id="2.170.150.20:FF:000009">
    <property type="entry name" value="Peptide-methionine (R)-S-oxide reductase"/>
    <property type="match status" value="1"/>
</dbReference>
<dbReference type="Proteomes" id="UP000769157">
    <property type="component" value="Unassembled WGS sequence"/>
</dbReference>
<dbReference type="PANTHER" id="PTHR46081">
    <property type="entry name" value="PEPTIDE METHIONINE SULFOXIDE REDUCTASE 2"/>
    <property type="match status" value="1"/>
</dbReference>
<dbReference type="InterPro" id="IPR028427">
    <property type="entry name" value="Met_Sox_Rdtase_MsrB"/>
</dbReference>
<dbReference type="GO" id="GO:0033743">
    <property type="term" value="F:peptide-methionine (R)-S-oxide reductase activity"/>
    <property type="evidence" value="ECO:0007669"/>
    <property type="project" value="InterPro"/>
</dbReference>
<evidence type="ECO:0000256" key="4">
    <source>
        <dbReference type="ARBA" id="ARBA00022833"/>
    </source>
</evidence>
<dbReference type="Gene3D" id="2.170.150.20">
    <property type="entry name" value="Peptide methionine sulfoxide reductase"/>
    <property type="match status" value="1"/>
</dbReference>
<accession>A0A9P8T4B3</accession>
<dbReference type="OrthoDB" id="44061at2759"/>
<dbReference type="SUPFAM" id="SSF51316">
    <property type="entry name" value="Mss4-like"/>
    <property type="match status" value="1"/>
</dbReference>
<comment type="similarity">
    <text evidence="2">Belongs to the MsrB Met sulfoxide reductase family.</text>
</comment>
<dbReference type="InterPro" id="IPR002579">
    <property type="entry name" value="Met_Sox_Rdtase_MsrB_dom"/>
</dbReference>
<proteinExistence type="inferred from homology"/>
<evidence type="ECO:0000256" key="5">
    <source>
        <dbReference type="ARBA" id="ARBA00023002"/>
    </source>
</evidence>
<dbReference type="GO" id="GO:0006979">
    <property type="term" value="P:response to oxidative stress"/>
    <property type="evidence" value="ECO:0007669"/>
    <property type="project" value="InterPro"/>
</dbReference>
<feature type="domain" description="MsrB" evidence="6">
    <location>
        <begin position="8"/>
        <end position="131"/>
    </location>
</feature>
<dbReference type="GO" id="GO:0030091">
    <property type="term" value="P:protein repair"/>
    <property type="evidence" value="ECO:0007669"/>
    <property type="project" value="InterPro"/>
</dbReference>
<evidence type="ECO:0000313" key="8">
    <source>
        <dbReference type="Proteomes" id="UP000769157"/>
    </source>
</evidence>
<organism evidence="7 8">
    <name type="scientific">Ogataea philodendri</name>
    <dbReference type="NCBI Taxonomy" id="1378263"/>
    <lineage>
        <taxon>Eukaryota</taxon>
        <taxon>Fungi</taxon>
        <taxon>Dikarya</taxon>
        <taxon>Ascomycota</taxon>
        <taxon>Saccharomycotina</taxon>
        <taxon>Pichiomycetes</taxon>
        <taxon>Pichiales</taxon>
        <taxon>Pichiaceae</taxon>
        <taxon>Ogataea</taxon>
    </lineage>
</organism>
<evidence type="ECO:0000256" key="3">
    <source>
        <dbReference type="ARBA" id="ARBA00022723"/>
    </source>
</evidence>
<protein>
    <recommendedName>
        <fullName evidence="6">MsrB domain-containing protein</fullName>
    </recommendedName>
</protein>
<comment type="caution">
    <text evidence="7">The sequence shown here is derived from an EMBL/GenBank/DDBJ whole genome shotgun (WGS) entry which is preliminary data.</text>
</comment>
<dbReference type="PANTHER" id="PTHR46081:SF8">
    <property type="entry name" value="PEPTIDE METHIONINE SULFOXIDE REDUCTASE 2"/>
    <property type="match status" value="1"/>
</dbReference>
<keyword evidence="4" id="KW-0862">Zinc</keyword>